<dbReference type="PANTHER" id="PTHR34819:SF4">
    <property type="entry name" value="LARGE CYSTEINE-RICH PERIPLASMIC PROTEIN OMCB"/>
    <property type="match status" value="1"/>
</dbReference>
<dbReference type="Pfam" id="PF01345">
    <property type="entry name" value="DUF11"/>
    <property type="match status" value="4"/>
</dbReference>
<organism evidence="3 4">
    <name type="scientific">Anaerohalosphaera lusitana</name>
    <dbReference type="NCBI Taxonomy" id="1936003"/>
    <lineage>
        <taxon>Bacteria</taxon>
        <taxon>Pseudomonadati</taxon>
        <taxon>Planctomycetota</taxon>
        <taxon>Phycisphaerae</taxon>
        <taxon>Sedimentisphaerales</taxon>
        <taxon>Anaerohalosphaeraceae</taxon>
        <taxon>Anaerohalosphaera</taxon>
    </lineage>
</organism>
<evidence type="ECO:0000313" key="4">
    <source>
        <dbReference type="Proteomes" id="UP000189674"/>
    </source>
</evidence>
<dbReference type="InterPro" id="IPR051172">
    <property type="entry name" value="Chlamydia_OmcB"/>
</dbReference>
<dbReference type="AlphaFoldDB" id="A0A1U9NJT9"/>
<keyword evidence="4" id="KW-1185">Reference proteome</keyword>
<dbReference type="InterPro" id="IPR001434">
    <property type="entry name" value="OmcB-like_DUF11"/>
</dbReference>
<dbReference type="PANTHER" id="PTHR34819">
    <property type="entry name" value="LARGE CYSTEINE-RICH PERIPLASMIC PROTEIN OMCB"/>
    <property type="match status" value="1"/>
</dbReference>
<dbReference type="EMBL" id="CP019791">
    <property type="protein sequence ID" value="AQT67776.1"/>
    <property type="molecule type" value="Genomic_DNA"/>
</dbReference>
<keyword evidence="1" id="KW-0732">Signal</keyword>
<dbReference type="KEGG" id="alus:STSP2_00925"/>
<dbReference type="InterPro" id="IPR047589">
    <property type="entry name" value="DUF11_rpt"/>
</dbReference>
<feature type="domain" description="DUF11" evidence="2">
    <location>
        <begin position="396"/>
        <end position="496"/>
    </location>
</feature>
<evidence type="ECO:0000256" key="1">
    <source>
        <dbReference type="SAM" id="SignalP"/>
    </source>
</evidence>
<gene>
    <name evidence="3" type="primary">omcB</name>
    <name evidence="3" type="ORF">STSP2_00925</name>
</gene>
<dbReference type="Proteomes" id="UP000189674">
    <property type="component" value="Chromosome"/>
</dbReference>
<dbReference type="InterPro" id="IPR013783">
    <property type="entry name" value="Ig-like_fold"/>
</dbReference>
<dbReference type="Gene3D" id="2.60.40.10">
    <property type="entry name" value="Immunoglobulins"/>
    <property type="match status" value="2"/>
</dbReference>
<name>A0A1U9NJT9_9BACT</name>
<evidence type="ECO:0000313" key="3">
    <source>
        <dbReference type="EMBL" id="AQT67776.1"/>
    </source>
</evidence>
<feature type="chain" id="PRO_5012437186" evidence="1">
    <location>
        <begin position="21"/>
        <end position="511"/>
    </location>
</feature>
<feature type="domain" description="DUF11" evidence="2">
    <location>
        <begin position="66"/>
        <end position="155"/>
    </location>
</feature>
<protein>
    <submittedName>
        <fullName evidence="3">Cysteine-rich outer membrane protein</fullName>
    </submittedName>
</protein>
<dbReference type="RefSeq" id="WP_169852990.1">
    <property type="nucleotide sequence ID" value="NZ_CP019791.1"/>
</dbReference>
<feature type="domain" description="DUF11" evidence="2">
    <location>
        <begin position="277"/>
        <end position="376"/>
    </location>
</feature>
<sequence length="511" mass="55249" precursor="true">MKIKHVLTITLLIAAVSLTACCPREKTARVEEPMREPDPCAASAMAKAETVFPRDIRNVVQLEKMAPEQIVAGQPFEYRLKVTNLTSETISNVRVSDTIPQNLTVTQSEPEMASMEERTAHWMIGELEGNGTRMITVTARASGTGMVRSCASVTYDSPLCAQMNIVQPKLRITKIAPTEALSCDRIPVKYVVTNNGTGYACDLQITDPLPEGLVDAEGNDQVSFNIDSIGPNESKEFSIMLDATTTGTFSSKATVASANSGTSESNMTRTEVTEPKLQITASAPQRQFMGKSITYQVTVKNTGSGPARDTTVVANVPDGIDFETATDQGEFTTSSPGKVTWNVGTIPPNEQKTVTMKIRYNREGELVSRVTAVAHCAEEVEQTASTSVTGIPALLTEVVDTNDPVEIGENTTYRITITNQGSTAGKNIQITCALPESMQYVSSTGPTTASAEGNTITFKPLMSLAAGQQQTWTVNIKALQEDDSRFEVKVTSDTLTKPVRETESTMLYQVR</sequence>
<dbReference type="STRING" id="1936003.STSP2_00925"/>
<dbReference type="PROSITE" id="PS51257">
    <property type="entry name" value="PROKAR_LIPOPROTEIN"/>
    <property type="match status" value="1"/>
</dbReference>
<dbReference type="NCBIfam" id="TIGR01451">
    <property type="entry name" value="B_ant_repeat"/>
    <property type="match status" value="3"/>
</dbReference>
<evidence type="ECO:0000259" key="2">
    <source>
        <dbReference type="Pfam" id="PF01345"/>
    </source>
</evidence>
<reference evidence="4" key="1">
    <citation type="submission" date="2017-02" db="EMBL/GenBank/DDBJ databases">
        <title>Comparative genomics and description of representatives of a novel lineage of planctomycetes thriving in anoxic sediments.</title>
        <authorList>
            <person name="Spring S."/>
            <person name="Bunk B."/>
            <person name="Sproer C."/>
        </authorList>
    </citation>
    <scope>NUCLEOTIDE SEQUENCE [LARGE SCALE GENOMIC DNA]</scope>
    <source>
        <strain evidence="4">ST-NAGAB-D1</strain>
    </source>
</reference>
<feature type="signal peptide" evidence="1">
    <location>
        <begin position="1"/>
        <end position="20"/>
    </location>
</feature>
<dbReference type="Gene3D" id="2.60.40.1170">
    <property type="entry name" value="Mu homology domain, subdomain B"/>
    <property type="match status" value="2"/>
</dbReference>
<proteinExistence type="predicted"/>
<accession>A0A1U9NJT9</accession>
<feature type="domain" description="DUF11" evidence="2">
    <location>
        <begin position="170"/>
        <end position="266"/>
    </location>
</feature>